<comment type="caution">
    <text evidence="2">The sequence shown here is derived from an EMBL/GenBank/DDBJ whole genome shotgun (WGS) entry which is preliminary data.</text>
</comment>
<evidence type="ECO:0000256" key="1">
    <source>
        <dbReference type="SAM" id="Phobius"/>
    </source>
</evidence>
<dbReference type="InterPro" id="IPR027417">
    <property type="entry name" value="P-loop_NTPase"/>
</dbReference>
<keyword evidence="1" id="KW-1133">Transmembrane helix</keyword>
<feature type="transmembrane region" description="Helical" evidence="1">
    <location>
        <begin position="714"/>
        <end position="735"/>
    </location>
</feature>
<feature type="transmembrane region" description="Helical" evidence="1">
    <location>
        <begin position="36"/>
        <end position="55"/>
    </location>
</feature>
<feature type="transmembrane region" description="Helical" evidence="1">
    <location>
        <begin position="690"/>
        <end position="708"/>
    </location>
</feature>
<accession>A0A495J9J0</accession>
<feature type="transmembrane region" description="Helical" evidence="1">
    <location>
        <begin position="541"/>
        <end position="560"/>
    </location>
</feature>
<feature type="transmembrane region" description="Helical" evidence="1">
    <location>
        <begin position="581"/>
        <end position="603"/>
    </location>
</feature>
<sequence length="975" mass="111837">MRLVNNRTNLSRLAVGLGAILLLLINTFISDGLIKQLCNVIAVITGSYALIAKIWPRAPFIHKLNYELRKYAFFDILLGEVKDESSTTGEPFEKFKSRVLTYTLEQITNRTDLINSPEIFSFDFGVDEKFKEGTKPENKTKDWKSHLNKQFLFITGISGSGKTFELIKRVHFLCQQLMPGLTEHELLRQKKIPLYIELKSLDRKLDHHWIVDYISKSAAVANKSLSQRQITALLTSNEVIYFFDGVDEVLQQYRDDCVKQMIKLSEDTGVHVTCRKKVFKELENMNILSRECFPAEYFLKPLSIEWVKEIILALTDRPNEEKAEMIAFITNKPNLQQHMSRPIFLNLFIGVYHNLSTEEKRMLESADEDATMDVLWTNYEDFIVKKKLPRDSDVLAIRTITVWLAKIMGYRSFFIESIQPFWLSRIEGGEVVEYKAVQRLYFLATRIIASVIIGVALSCIISTPFALLSGSIVGGITIAIFAGLYNGRPTPTRMPPWLSSLLFSLGMILTLILVCGAYQGLTLPRAPEEMATPYFSATECWPGVLLGITLSTIFSYRVIMEKIKKQYILPVELFHFDWPHAFKYGLSWGFTSGVITGSIAIYVRHHYAKTVFIRKWLVPYLQKIVIKFGGVKISDRNIDIAIFIYAFLVTFFVASIIIVLLAGRYNDKIEEDTGKKQKLNYGIKESRRHAVIHAVKVGVLVCVLYYFVMIRMGMGNWFFSFKISFGIAVLAFLWFGGMEVINHRILRINLYFRGIAPLDYSPWVQSQQDMGLIIPTGFQMKFYHTTLAGYYMRYKLADNPRIRLKKKNVKDVFLYCLLLSICLGFFGLPFYMRYGKDTYWKSKYEVHTVIPQVKQETDSTYRFLADQKLTVSTGGHVVVGTFVGYTSPAGTTCGFMGMPIDSAYNVEGFGAYRHAALLYRIKRQGAAWSKYRYAADLRLLKVAKNDELQLLVNDKEWQNNSGHYQLSMTVCDTCK</sequence>
<feature type="transmembrane region" description="Helical" evidence="1">
    <location>
        <begin position="812"/>
        <end position="832"/>
    </location>
</feature>
<evidence type="ECO:0000313" key="2">
    <source>
        <dbReference type="EMBL" id="RKR85148.1"/>
    </source>
</evidence>
<dbReference type="AlphaFoldDB" id="A0A495J9J0"/>
<name>A0A495J9J0_9SPHI</name>
<feature type="transmembrane region" description="Helical" evidence="1">
    <location>
        <begin position="640"/>
        <end position="662"/>
    </location>
</feature>
<proteinExistence type="predicted"/>
<dbReference type="Proteomes" id="UP000268007">
    <property type="component" value="Unassembled WGS sequence"/>
</dbReference>
<dbReference type="Gene3D" id="3.40.50.300">
    <property type="entry name" value="P-loop containing nucleotide triphosphate hydrolases"/>
    <property type="match status" value="1"/>
</dbReference>
<protein>
    <recommendedName>
        <fullName evidence="4">NACHT domain-containing protein</fullName>
    </recommendedName>
</protein>
<keyword evidence="1" id="KW-0472">Membrane</keyword>
<feature type="transmembrane region" description="Helical" evidence="1">
    <location>
        <begin position="440"/>
        <end position="461"/>
    </location>
</feature>
<dbReference type="SUPFAM" id="SSF52540">
    <property type="entry name" value="P-loop containing nucleoside triphosphate hydrolases"/>
    <property type="match status" value="1"/>
</dbReference>
<organism evidence="2 3">
    <name type="scientific">Mucilaginibacter gracilis</name>
    <dbReference type="NCBI Taxonomy" id="423350"/>
    <lineage>
        <taxon>Bacteria</taxon>
        <taxon>Pseudomonadati</taxon>
        <taxon>Bacteroidota</taxon>
        <taxon>Sphingobacteriia</taxon>
        <taxon>Sphingobacteriales</taxon>
        <taxon>Sphingobacteriaceae</taxon>
        <taxon>Mucilaginibacter</taxon>
    </lineage>
</organism>
<feature type="transmembrane region" description="Helical" evidence="1">
    <location>
        <begin position="12"/>
        <end position="30"/>
    </location>
</feature>
<evidence type="ECO:0000313" key="3">
    <source>
        <dbReference type="Proteomes" id="UP000268007"/>
    </source>
</evidence>
<evidence type="ECO:0008006" key="4">
    <source>
        <dbReference type="Google" id="ProtNLM"/>
    </source>
</evidence>
<feature type="transmembrane region" description="Helical" evidence="1">
    <location>
        <begin position="497"/>
        <end position="521"/>
    </location>
</feature>
<dbReference type="EMBL" id="RBKU01000001">
    <property type="protein sequence ID" value="RKR85148.1"/>
    <property type="molecule type" value="Genomic_DNA"/>
</dbReference>
<keyword evidence="3" id="KW-1185">Reference proteome</keyword>
<keyword evidence="1" id="KW-0812">Transmembrane</keyword>
<reference evidence="2 3" key="1">
    <citation type="submission" date="2018-10" db="EMBL/GenBank/DDBJ databases">
        <title>Genomic Encyclopedia of Archaeal and Bacterial Type Strains, Phase II (KMG-II): from individual species to whole genera.</title>
        <authorList>
            <person name="Goeker M."/>
        </authorList>
    </citation>
    <scope>NUCLEOTIDE SEQUENCE [LARGE SCALE GENOMIC DNA]</scope>
    <source>
        <strain evidence="2 3">DSM 18602</strain>
    </source>
</reference>
<gene>
    <name evidence="2" type="ORF">BDD43_5408</name>
</gene>
<feature type="transmembrane region" description="Helical" evidence="1">
    <location>
        <begin position="467"/>
        <end position="485"/>
    </location>
</feature>